<feature type="compositionally biased region" description="Low complexity" evidence="2">
    <location>
        <begin position="771"/>
        <end position="780"/>
    </location>
</feature>
<dbReference type="HOGENOM" id="CLU_266529_0_0_1"/>
<keyword evidence="1" id="KW-0175">Coiled coil</keyword>
<dbReference type="GeneID" id="7840926"/>
<keyword evidence="4" id="KW-1185">Reference proteome</keyword>
<feature type="region of interest" description="Disordered" evidence="2">
    <location>
        <begin position="194"/>
        <end position="252"/>
    </location>
</feature>
<feature type="compositionally biased region" description="Basic and acidic residues" evidence="2">
    <location>
        <begin position="209"/>
        <end position="219"/>
    </location>
</feature>
<reference evidence="4" key="1">
    <citation type="journal article" date="2006" name="PLoS Biol.">
        <title>Macronuclear genome sequence of the ciliate Tetrahymena thermophila, a model eukaryote.</title>
        <authorList>
            <person name="Eisen J.A."/>
            <person name="Coyne R.S."/>
            <person name="Wu M."/>
            <person name="Wu D."/>
            <person name="Thiagarajan M."/>
            <person name="Wortman J.R."/>
            <person name="Badger J.H."/>
            <person name="Ren Q."/>
            <person name="Amedeo P."/>
            <person name="Jones K.M."/>
            <person name="Tallon L.J."/>
            <person name="Delcher A.L."/>
            <person name="Salzberg S.L."/>
            <person name="Silva J.C."/>
            <person name="Haas B.J."/>
            <person name="Majoros W.H."/>
            <person name="Farzad M."/>
            <person name="Carlton J.M."/>
            <person name="Smith R.K. Jr."/>
            <person name="Garg J."/>
            <person name="Pearlman R.E."/>
            <person name="Karrer K.M."/>
            <person name="Sun L."/>
            <person name="Manning G."/>
            <person name="Elde N.C."/>
            <person name="Turkewitz A.P."/>
            <person name="Asai D.J."/>
            <person name="Wilkes D.E."/>
            <person name="Wang Y."/>
            <person name="Cai H."/>
            <person name="Collins K."/>
            <person name="Stewart B.A."/>
            <person name="Lee S.R."/>
            <person name="Wilamowska K."/>
            <person name="Weinberg Z."/>
            <person name="Ruzzo W.L."/>
            <person name="Wloga D."/>
            <person name="Gaertig J."/>
            <person name="Frankel J."/>
            <person name="Tsao C.-C."/>
            <person name="Gorovsky M.A."/>
            <person name="Keeling P.J."/>
            <person name="Waller R.F."/>
            <person name="Patron N.J."/>
            <person name="Cherry J.M."/>
            <person name="Stover N.A."/>
            <person name="Krieger C.J."/>
            <person name="del Toro C."/>
            <person name="Ryder H.F."/>
            <person name="Williamson S.C."/>
            <person name="Barbeau R.A."/>
            <person name="Hamilton E.P."/>
            <person name="Orias E."/>
        </authorList>
    </citation>
    <scope>NUCLEOTIDE SEQUENCE [LARGE SCALE GENOMIC DNA]</scope>
    <source>
        <strain evidence="4">SB210</strain>
    </source>
</reference>
<dbReference type="OMA" id="NFHENIQ"/>
<evidence type="ECO:0000256" key="2">
    <source>
        <dbReference type="SAM" id="MobiDB-lite"/>
    </source>
</evidence>
<evidence type="ECO:0000256" key="1">
    <source>
        <dbReference type="SAM" id="Coils"/>
    </source>
</evidence>
<feature type="region of interest" description="Disordered" evidence="2">
    <location>
        <begin position="435"/>
        <end position="454"/>
    </location>
</feature>
<feature type="compositionally biased region" description="Low complexity" evidence="2">
    <location>
        <begin position="974"/>
        <end position="984"/>
    </location>
</feature>
<feature type="region of interest" description="Disordered" evidence="2">
    <location>
        <begin position="963"/>
        <end position="991"/>
    </location>
</feature>
<feature type="compositionally biased region" description="Polar residues" evidence="2">
    <location>
        <begin position="220"/>
        <end position="232"/>
    </location>
</feature>
<feature type="region of interest" description="Disordered" evidence="2">
    <location>
        <begin position="376"/>
        <end position="399"/>
    </location>
</feature>
<feature type="compositionally biased region" description="Polar residues" evidence="2">
    <location>
        <begin position="482"/>
        <end position="491"/>
    </location>
</feature>
<dbReference type="EMBL" id="GG662372">
    <property type="protein sequence ID" value="EAS05378.1"/>
    <property type="molecule type" value="Genomic_DNA"/>
</dbReference>
<dbReference type="InParanoid" id="Q24C60"/>
<name>Q24C60_TETTS</name>
<evidence type="ECO:0000313" key="4">
    <source>
        <dbReference type="Proteomes" id="UP000009168"/>
    </source>
</evidence>
<gene>
    <name evidence="3" type="ORF">TTHERM_00697120</name>
</gene>
<dbReference type="Proteomes" id="UP000009168">
    <property type="component" value="Unassembled WGS sequence"/>
</dbReference>
<feature type="coiled-coil region" evidence="1">
    <location>
        <begin position="1182"/>
        <end position="1216"/>
    </location>
</feature>
<evidence type="ECO:0000313" key="3">
    <source>
        <dbReference type="EMBL" id="EAS05378.1"/>
    </source>
</evidence>
<feature type="region of interest" description="Disordered" evidence="2">
    <location>
        <begin position="463"/>
        <end position="491"/>
    </location>
</feature>
<proteinExistence type="predicted"/>
<feature type="compositionally biased region" description="Low complexity" evidence="2">
    <location>
        <begin position="1124"/>
        <end position="1141"/>
    </location>
</feature>
<feature type="compositionally biased region" description="Polar residues" evidence="2">
    <location>
        <begin position="1142"/>
        <end position="1157"/>
    </location>
</feature>
<dbReference type="RefSeq" id="XP_001025623.1">
    <property type="nucleotide sequence ID" value="XM_001025623.2"/>
</dbReference>
<feature type="compositionally biased region" description="Low complexity" evidence="2">
    <location>
        <begin position="465"/>
        <end position="481"/>
    </location>
</feature>
<feature type="compositionally biased region" description="Polar residues" evidence="2">
    <location>
        <begin position="781"/>
        <end position="792"/>
    </location>
</feature>
<sequence length="1243" mass="141855">MKSSTKSSCFNELNNALKAIKKNQQPQKLQQQNTLNNLFNRSSSQASNVLLTQTSQSTQQNIDIFSQRNSNANLKLQLNASNKLEKKSSNEVIRTSYADCRKSPQISSPRIKERSDKVLCQTSGRKSQYLNNSNLSGNNTSAHNSRQVVGQIKISLSKSQSKKNICQQIEGQKEASSQNFRYVDQNIAKNVKTEASKLSRTQSKAKLISPDKKNLRSQEKNNQSSKKNSQFIAQKRQLEPSQESDRNGLNLSCEEDNYHFNNKENFHENIQSLSHLMKQNPQKKVDDQIVLLDSLNKKRDSQKFNQSIQQALLKKRSEGLLENKIPNLMAQIQQQNQQEKCDSQGSFNKNNKAQQNSIHNILNRAKSQEKIQFNNNQDQNSAPYSNSNVQEPHSINSQSQSSMAIMMMILNSSNSAKTINNAAQLNNNNQITTKTMQKSNSKSSLHSQKNLGQSNSKSILNQVKQSMSSSNQNTQASNNSQHKQSSSISYLKSNCSNTGNLSKSNSSLIKNNQLNYSRGISETLNDNTHILLTDHSFTNTSNNNQNVLKYIQQQQQQILNNQNTTANSLYRVASSSNFGGKANQAVSNDNLEQQIQENMSHQLNQQNLLAQNSFSSPQNTQNNLNGDQVQKLCIDDYRKQTNLSTNKVRNSEHQMMQQPQKSYLDLLNRQNANNIQLQSNVSNQNLNKCQSSSNINQILNSQSDFIDQNVNSLLKMPINNFQADLKTEQSSVQLASSSTQKRVLNSSFNKINTSINSIQQPQQNQQNLQYQQTQKQSNNITSPQSKYQVISNQTESSFSQTQQQPTFLVAQGLNGGNQNGVSNNQNVLISQYVQSYNANRTNTQQSETNFTFQNNSQNPATSVAQQHQNYEQDFTYQAEEEQMYIKLNNITNAQQINQIQQQDKYATSCFQGNNQEEEQSIETIQRRCSQPIQQQQKGQNIVSQNQKPFSVLFNNLFSNKNVNQKQNNSEERNQTQNQNKNINQIKRKNSNSLVSYNTNLINLTNNAIKPNPKTESSPTDNKQENKNEITQSSTNQGYINSLIIQRNSQGILPQEVKEKYKYKRTPSLTQFNFCNQQSNLQIQPLSNKNTSFEGFNFNIKNCQQSQQQQISLFQDAIDLNIQNQQYQKDQQSSEEQNHNNQLTKIDQKQSNQNQNGQTELQKQMQVIYDKMKQKLIHYKSVEQKWNNEKITLLSQVESLQNQVNFLIEENSLYKRSVVTYNNQNEKQQTNSIYSSIDAIFQNF</sequence>
<feature type="region of interest" description="Disordered" evidence="2">
    <location>
        <begin position="1124"/>
        <end position="1157"/>
    </location>
</feature>
<dbReference type="AlphaFoldDB" id="Q24C60"/>
<feature type="region of interest" description="Disordered" evidence="2">
    <location>
        <begin position="771"/>
        <end position="796"/>
    </location>
</feature>
<dbReference type="KEGG" id="tet:TTHERM_00697120"/>
<accession>Q24C60</accession>
<protein>
    <submittedName>
        <fullName evidence="3">Uncharacterized protein</fullName>
    </submittedName>
</protein>
<organism evidence="3 4">
    <name type="scientific">Tetrahymena thermophila (strain SB210)</name>
    <dbReference type="NCBI Taxonomy" id="312017"/>
    <lineage>
        <taxon>Eukaryota</taxon>
        <taxon>Sar</taxon>
        <taxon>Alveolata</taxon>
        <taxon>Ciliophora</taxon>
        <taxon>Intramacronucleata</taxon>
        <taxon>Oligohymenophorea</taxon>
        <taxon>Hymenostomatida</taxon>
        <taxon>Tetrahymenina</taxon>
        <taxon>Tetrahymenidae</taxon>
        <taxon>Tetrahymena</taxon>
    </lineage>
</organism>
<feature type="region of interest" description="Disordered" evidence="2">
    <location>
        <begin position="1004"/>
        <end position="1034"/>
    </location>
</feature>
<dbReference type="STRING" id="312017.Q24C60"/>
<feature type="compositionally biased region" description="Polar residues" evidence="2">
    <location>
        <begin position="376"/>
        <end position="393"/>
    </location>
</feature>